<gene>
    <name evidence="1" type="ORF">C2869_09395</name>
</gene>
<protein>
    <recommendedName>
        <fullName evidence="3">DUF4384 domain-containing protein</fullName>
    </recommendedName>
</protein>
<dbReference type="AlphaFoldDB" id="A0A2S0VQZ2"/>
<dbReference type="Proteomes" id="UP000244441">
    <property type="component" value="Chromosome"/>
</dbReference>
<dbReference type="EMBL" id="CP026604">
    <property type="protein sequence ID" value="AWB66631.1"/>
    <property type="molecule type" value="Genomic_DNA"/>
</dbReference>
<accession>A0A2S0VQZ2</accession>
<sequence>MEAVVLPIYIRQFILLIALTLVSSLSIAESDFKAKIGIMVSSQSKDFQARPFQRLRAGDQLQPQILTKDKSYVYVVHFDKSTATLLNHGSTNQATTQVTLPDNNNMYQLDGNSSKENFTIVASNKPLEAIESSFSNASIPLKQWKKLAKSLSKKPALELDYKPEKHIAMAGNVRSLGSGYAASALKEYAGKDIIVRNYVFTVKK</sequence>
<name>A0A2S0VQZ2_9ALTE</name>
<dbReference type="KEGG" id="cate:C2869_09395"/>
<evidence type="ECO:0008006" key="3">
    <source>
        <dbReference type="Google" id="ProtNLM"/>
    </source>
</evidence>
<proteinExistence type="predicted"/>
<keyword evidence="2" id="KW-1185">Reference proteome</keyword>
<organism evidence="1 2">
    <name type="scientific">Saccharobesus litoralis</name>
    <dbReference type="NCBI Taxonomy" id="2172099"/>
    <lineage>
        <taxon>Bacteria</taxon>
        <taxon>Pseudomonadati</taxon>
        <taxon>Pseudomonadota</taxon>
        <taxon>Gammaproteobacteria</taxon>
        <taxon>Alteromonadales</taxon>
        <taxon>Alteromonadaceae</taxon>
        <taxon>Saccharobesus</taxon>
    </lineage>
</organism>
<evidence type="ECO:0000313" key="2">
    <source>
        <dbReference type="Proteomes" id="UP000244441"/>
    </source>
</evidence>
<evidence type="ECO:0000313" key="1">
    <source>
        <dbReference type="EMBL" id="AWB66631.1"/>
    </source>
</evidence>
<reference evidence="1 2" key="1">
    <citation type="submission" date="2018-01" db="EMBL/GenBank/DDBJ databases">
        <title>Genome sequence of a Cantenovulum-like bacteria.</title>
        <authorList>
            <person name="Tan W.R."/>
            <person name="Lau N.-S."/>
            <person name="Go F."/>
            <person name="Amirul A.-A.A."/>
        </authorList>
    </citation>
    <scope>NUCLEOTIDE SEQUENCE [LARGE SCALE GENOMIC DNA]</scope>
    <source>
        <strain evidence="1 2">CCB-QB4</strain>
    </source>
</reference>